<dbReference type="GO" id="GO:0006952">
    <property type="term" value="P:defense response"/>
    <property type="evidence" value="ECO:0007669"/>
    <property type="project" value="InterPro"/>
</dbReference>
<dbReference type="InterPro" id="IPR002182">
    <property type="entry name" value="NB-ARC"/>
</dbReference>
<organism evidence="2 3">
    <name type="scientific">Hibiscus syriacus</name>
    <name type="common">Rose of Sharon</name>
    <dbReference type="NCBI Taxonomy" id="106335"/>
    <lineage>
        <taxon>Eukaryota</taxon>
        <taxon>Viridiplantae</taxon>
        <taxon>Streptophyta</taxon>
        <taxon>Embryophyta</taxon>
        <taxon>Tracheophyta</taxon>
        <taxon>Spermatophyta</taxon>
        <taxon>Magnoliopsida</taxon>
        <taxon>eudicotyledons</taxon>
        <taxon>Gunneridae</taxon>
        <taxon>Pentapetalae</taxon>
        <taxon>rosids</taxon>
        <taxon>malvids</taxon>
        <taxon>Malvales</taxon>
        <taxon>Malvaceae</taxon>
        <taxon>Malvoideae</taxon>
        <taxon>Hibiscus</taxon>
    </lineage>
</organism>
<dbReference type="SUPFAM" id="SSF52540">
    <property type="entry name" value="P-loop containing nucleoside triphosphate hydrolases"/>
    <property type="match status" value="1"/>
</dbReference>
<dbReference type="Gene3D" id="3.40.50.10140">
    <property type="entry name" value="Toll/interleukin-1 receptor homology (TIR) domain"/>
    <property type="match status" value="1"/>
</dbReference>
<dbReference type="InterPro" id="IPR042197">
    <property type="entry name" value="Apaf_helical"/>
</dbReference>
<evidence type="ECO:0000313" key="3">
    <source>
        <dbReference type="Proteomes" id="UP000436088"/>
    </source>
</evidence>
<dbReference type="PRINTS" id="PR00364">
    <property type="entry name" value="DISEASERSIST"/>
</dbReference>
<dbReference type="EMBL" id="VEPZ02001457">
    <property type="protein sequence ID" value="KAE8671908.1"/>
    <property type="molecule type" value="Genomic_DNA"/>
</dbReference>
<accession>A0A6A2X9Z4</accession>
<dbReference type="GO" id="GO:0043531">
    <property type="term" value="F:ADP binding"/>
    <property type="evidence" value="ECO:0007669"/>
    <property type="project" value="InterPro"/>
</dbReference>
<dbReference type="Gene3D" id="3.80.10.10">
    <property type="entry name" value="Ribonuclease Inhibitor"/>
    <property type="match status" value="1"/>
</dbReference>
<dbReference type="SUPFAM" id="SSF52058">
    <property type="entry name" value="L domain-like"/>
    <property type="match status" value="1"/>
</dbReference>
<dbReference type="Gene3D" id="3.40.50.300">
    <property type="entry name" value="P-loop containing nucleotide triphosphate hydrolases"/>
    <property type="match status" value="1"/>
</dbReference>
<protein>
    <recommendedName>
        <fullName evidence="1">NB-ARC domain-containing protein</fullName>
    </recommendedName>
</protein>
<dbReference type="PANTHER" id="PTHR11017:SF479">
    <property type="entry name" value="DISEASE RESISTANCE PROTEIN (TIR-NBS-LRR CLASS) FAMILY"/>
    <property type="match status" value="1"/>
</dbReference>
<comment type="caution">
    <text evidence="2">The sequence shown here is derived from an EMBL/GenBank/DDBJ whole genome shotgun (WGS) entry which is preliminary data.</text>
</comment>
<name>A0A6A2X9Z4_HIBSY</name>
<evidence type="ECO:0000259" key="1">
    <source>
        <dbReference type="Pfam" id="PF00931"/>
    </source>
</evidence>
<sequence length="496" mass="56759">MQKLMKHQVFLSFRGEDTGLSFTAHLLKALEERGINSTGVSEDLVGIDDQKKVILGLVEQEDSSIIGLWGMGGIGKTTLDDATTKSRDTPSIGSNLIKERLSNKRVIVVLDDVDDSEQIHCMGIKHFGDGNKIIVSSRDRQVLRNGGANKIHEVKKLKENDSLQLFSTFAFKLLNPPIGFRDLSYKFRDYAQGRPLALKVLGSKLYRKSRIEWESEVDKLKEYAQPQISQILKTSFDGLDELEKKIFLDISCFFKRESKEEVKEILKMGKDIVRQEDLEERNRLWSLKDMNQVSKYDKVNKSIEGINVHMIETENIQLCPTIFGNMLNLRYMDFCVPWRLLENEKLLVDGVDSVSLPNELRYLGWDFYPFKSLSPSLNPKNLVILKLWRCNMEHLWNDDHQDLVYLRKIDLTDCKNLRKIPNLLGAINLKSLDCSGCESLVELSRLTHLTSLETLRLSGCSSLEKFPELPNNLSELDLSFTGNEEVPNSIEHLFSV</sequence>
<dbReference type="InterPro" id="IPR027417">
    <property type="entry name" value="P-loop_NTPase"/>
</dbReference>
<keyword evidence="3" id="KW-1185">Reference proteome</keyword>
<dbReference type="InterPro" id="IPR044974">
    <property type="entry name" value="Disease_R_plants"/>
</dbReference>
<dbReference type="PANTHER" id="PTHR11017">
    <property type="entry name" value="LEUCINE-RICH REPEAT-CONTAINING PROTEIN"/>
    <property type="match status" value="1"/>
</dbReference>
<reference evidence="2" key="1">
    <citation type="submission" date="2019-09" db="EMBL/GenBank/DDBJ databases">
        <title>Draft genome information of white flower Hibiscus syriacus.</title>
        <authorList>
            <person name="Kim Y.-M."/>
        </authorList>
    </citation>
    <scope>NUCLEOTIDE SEQUENCE [LARGE SCALE GENOMIC DNA]</scope>
    <source>
        <strain evidence="2">YM2019G1</strain>
    </source>
</reference>
<proteinExistence type="predicted"/>
<dbReference type="Gene3D" id="1.10.8.430">
    <property type="entry name" value="Helical domain of apoptotic protease-activating factors"/>
    <property type="match status" value="1"/>
</dbReference>
<dbReference type="AlphaFoldDB" id="A0A6A2X9Z4"/>
<dbReference type="InterPro" id="IPR032675">
    <property type="entry name" value="LRR_dom_sf"/>
</dbReference>
<dbReference type="Proteomes" id="UP000436088">
    <property type="component" value="Unassembled WGS sequence"/>
</dbReference>
<dbReference type="Pfam" id="PF00931">
    <property type="entry name" value="NB-ARC"/>
    <property type="match status" value="1"/>
</dbReference>
<dbReference type="InterPro" id="IPR035897">
    <property type="entry name" value="Toll_tir_struct_dom_sf"/>
</dbReference>
<feature type="domain" description="NB-ARC" evidence="1">
    <location>
        <begin position="95"/>
        <end position="172"/>
    </location>
</feature>
<gene>
    <name evidence="2" type="ORF">F3Y22_tig00111877pilonHSYRG00013</name>
</gene>
<evidence type="ECO:0000313" key="2">
    <source>
        <dbReference type="EMBL" id="KAE8671908.1"/>
    </source>
</evidence>